<gene>
    <name evidence="5" type="ORF">CAL25_03465</name>
</gene>
<dbReference type="EMBL" id="NEVP01000001">
    <property type="protein sequence ID" value="OZI55695.1"/>
    <property type="molecule type" value="Genomic_DNA"/>
</dbReference>
<dbReference type="Gene3D" id="1.10.10.10">
    <property type="entry name" value="Winged helix-like DNA-binding domain superfamily/Winged helix DNA-binding domain"/>
    <property type="match status" value="1"/>
</dbReference>
<organism evidence="5 6">
    <name type="scientific">Bordetella genomosp. 5</name>
    <dbReference type="NCBI Taxonomy" id="1395608"/>
    <lineage>
        <taxon>Bacteria</taxon>
        <taxon>Pseudomonadati</taxon>
        <taxon>Pseudomonadota</taxon>
        <taxon>Betaproteobacteria</taxon>
        <taxon>Burkholderiales</taxon>
        <taxon>Alcaligenaceae</taxon>
        <taxon>Bordetella</taxon>
    </lineage>
</organism>
<name>A0A261U241_9BORD</name>
<evidence type="ECO:0000313" key="6">
    <source>
        <dbReference type="Proteomes" id="UP000216913"/>
    </source>
</evidence>
<proteinExistence type="predicted"/>
<dbReference type="CDD" id="cd06170">
    <property type="entry name" value="LuxR_C_like"/>
    <property type="match status" value="1"/>
</dbReference>
<dbReference type="GO" id="GO:0006355">
    <property type="term" value="P:regulation of DNA-templated transcription"/>
    <property type="evidence" value="ECO:0007669"/>
    <property type="project" value="InterPro"/>
</dbReference>
<accession>A0A261U241</accession>
<comment type="caution">
    <text evidence="5">The sequence shown here is derived from an EMBL/GenBank/DDBJ whole genome shotgun (WGS) entry which is preliminary data.</text>
</comment>
<keyword evidence="2" id="KW-0238">DNA-binding</keyword>
<dbReference type="PRINTS" id="PR00038">
    <property type="entry name" value="HTHLUXR"/>
</dbReference>
<keyword evidence="6" id="KW-1185">Reference proteome</keyword>
<feature type="domain" description="HTH luxR-type" evidence="4">
    <location>
        <begin position="13"/>
        <end position="78"/>
    </location>
</feature>
<dbReference type="InterPro" id="IPR000792">
    <property type="entry name" value="Tscrpt_reg_LuxR_C"/>
</dbReference>
<protein>
    <recommendedName>
        <fullName evidence="4">HTH luxR-type domain-containing protein</fullName>
    </recommendedName>
</protein>
<evidence type="ECO:0000256" key="3">
    <source>
        <dbReference type="ARBA" id="ARBA00023163"/>
    </source>
</evidence>
<keyword evidence="3" id="KW-0804">Transcription</keyword>
<dbReference type="Proteomes" id="UP000216913">
    <property type="component" value="Unassembled WGS sequence"/>
</dbReference>
<dbReference type="SMART" id="SM00421">
    <property type="entry name" value="HTH_LUXR"/>
    <property type="match status" value="1"/>
</dbReference>
<dbReference type="AlphaFoldDB" id="A0A261U241"/>
<keyword evidence="1" id="KW-0805">Transcription regulation</keyword>
<dbReference type="PROSITE" id="PS50043">
    <property type="entry name" value="HTH_LUXR_2"/>
    <property type="match status" value="1"/>
</dbReference>
<evidence type="ECO:0000256" key="1">
    <source>
        <dbReference type="ARBA" id="ARBA00023015"/>
    </source>
</evidence>
<evidence type="ECO:0000256" key="2">
    <source>
        <dbReference type="ARBA" id="ARBA00023125"/>
    </source>
</evidence>
<evidence type="ECO:0000259" key="4">
    <source>
        <dbReference type="PROSITE" id="PS50043"/>
    </source>
</evidence>
<reference evidence="5 6" key="1">
    <citation type="submission" date="2017-05" db="EMBL/GenBank/DDBJ databases">
        <title>Complete and WGS of Bordetella genogroups.</title>
        <authorList>
            <person name="Spilker T."/>
            <person name="LiPuma J."/>
        </authorList>
    </citation>
    <scope>NUCLEOTIDE SEQUENCE [LARGE SCALE GENOMIC DNA]</scope>
    <source>
        <strain evidence="5 6">AU10456</strain>
    </source>
</reference>
<sequence length="100" mass="10620">MSPQAPPGPLREPPACYAPLTPRERQVLVYLSAGQSNKVIAIDLGISMRTAEAHRARILRKMGVRTAQQLGCLTCPYRLGVLPGSADAAPMKTGPAQGAR</sequence>
<dbReference type="InterPro" id="IPR036388">
    <property type="entry name" value="WH-like_DNA-bd_sf"/>
</dbReference>
<dbReference type="PANTHER" id="PTHR44688">
    <property type="entry name" value="DNA-BINDING TRANSCRIPTIONAL ACTIVATOR DEVR_DOSR"/>
    <property type="match status" value="1"/>
</dbReference>
<dbReference type="GO" id="GO:0003677">
    <property type="term" value="F:DNA binding"/>
    <property type="evidence" value="ECO:0007669"/>
    <property type="project" value="UniProtKB-KW"/>
</dbReference>
<dbReference type="PANTHER" id="PTHR44688:SF16">
    <property type="entry name" value="DNA-BINDING TRANSCRIPTIONAL ACTIVATOR DEVR_DOSR"/>
    <property type="match status" value="1"/>
</dbReference>
<evidence type="ECO:0000313" key="5">
    <source>
        <dbReference type="EMBL" id="OZI55695.1"/>
    </source>
</evidence>
<dbReference type="InterPro" id="IPR016032">
    <property type="entry name" value="Sig_transdc_resp-reg_C-effctor"/>
</dbReference>
<dbReference type="SUPFAM" id="SSF46894">
    <property type="entry name" value="C-terminal effector domain of the bipartite response regulators"/>
    <property type="match status" value="1"/>
</dbReference>
<dbReference type="Pfam" id="PF00196">
    <property type="entry name" value="GerE"/>
    <property type="match status" value="1"/>
</dbReference>
<dbReference type="OrthoDB" id="9154877at2"/>